<dbReference type="GO" id="GO:0006633">
    <property type="term" value="P:fatty acid biosynthetic process"/>
    <property type="evidence" value="ECO:0007669"/>
    <property type="project" value="TreeGrafter"/>
</dbReference>
<dbReference type="Proteomes" id="UP000192566">
    <property type="component" value="Unassembled WGS sequence"/>
</dbReference>
<dbReference type="FunFam" id="3.30.300.30:FF:000029">
    <property type="entry name" value="Fatty-acid-CoA ligase FadD31"/>
    <property type="match status" value="1"/>
</dbReference>
<dbReference type="STRING" id="53376.BST25_18850"/>
<dbReference type="Pfam" id="PF00501">
    <property type="entry name" value="AMP-binding"/>
    <property type="match status" value="1"/>
</dbReference>
<dbReference type="Gene3D" id="3.30.300.30">
    <property type="match status" value="1"/>
</dbReference>
<evidence type="ECO:0000256" key="7">
    <source>
        <dbReference type="ARBA" id="ARBA00023098"/>
    </source>
</evidence>
<dbReference type="SUPFAM" id="SSF56801">
    <property type="entry name" value="Acetyl-CoA synthetase-like"/>
    <property type="match status" value="1"/>
</dbReference>
<dbReference type="GO" id="GO:0005524">
    <property type="term" value="F:ATP binding"/>
    <property type="evidence" value="ECO:0007669"/>
    <property type="project" value="UniProtKB-KW"/>
</dbReference>
<dbReference type="OrthoDB" id="3671040at2"/>
<evidence type="ECO:0000256" key="4">
    <source>
        <dbReference type="ARBA" id="ARBA00022741"/>
    </source>
</evidence>
<comment type="caution">
    <text evidence="10">The sequence shown here is derived from an EMBL/GenBank/DDBJ whole genome shotgun (WGS) entry which is preliminary data.</text>
</comment>
<dbReference type="GO" id="GO:0071766">
    <property type="term" value="P:Actinobacterium-type cell wall biogenesis"/>
    <property type="evidence" value="ECO:0007669"/>
    <property type="project" value="UniProtKB-ARBA"/>
</dbReference>
<dbReference type="FunFam" id="3.40.50.12780:FF:000013">
    <property type="entry name" value="Long-chain-fatty-acid--AMP ligase FadD32"/>
    <property type="match status" value="1"/>
</dbReference>
<dbReference type="InterPro" id="IPR000873">
    <property type="entry name" value="AMP-dep_synth/lig_dom"/>
</dbReference>
<keyword evidence="11" id="KW-1185">Reference proteome</keyword>
<keyword evidence="5" id="KW-0276">Fatty acid metabolism</keyword>
<dbReference type="RefSeq" id="WP_083075941.1">
    <property type="nucleotide sequence ID" value="NZ_AP022615.1"/>
</dbReference>
<dbReference type="InterPro" id="IPR047968">
    <property type="entry name" value="FAAL_FadD32"/>
</dbReference>
<proteinExistence type="inferred from homology"/>
<evidence type="ECO:0000256" key="5">
    <source>
        <dbReference type="ARBA" id="ARBA00022832"/>
    </source>
</evidence>
<dbReference type="GO" id="GO:0016874">
    <property type="term" value="F:ligase activity"/>
    <property type="evidence" value="ECO:0007669"/>
    <property type="project" value="UniProtKB-KW"/>
</dbReference>
<evidence type="ECO:0000256" key="3">
    <source>
        <dbReference type="ARBA" id="ARBA00022598"/>
    </source>
</evidence>
<dbReference type="InterPro" id="IPR042099">
    <property type="entry name" value="ANL_N_sf"/>
</dbReference>
<protein>
    <recommendedName>
        <fullName evidence="8">Acyl-AMP synthetase</fullName>
    </recommendedName>
</protein>
<comment type="similarity">
    <text evidence="2">Belongs to the ATP-dependent AMP-binding enzyme family.</text>
</comment>
<comment type="pathway">
    <text evidence="1">Lipid metabolism.</text>
</comment>
<dbReference type="GO" id="GO:0005886">
    <property type="term" value="C:plasma membrane"/>
    <property type="evidence" value="ECO:0007669"/>
    <property type="project" value="TreeGrafter"/>
</dbReference>
<keyword evidence="4" id="KW-0547">Nucleotide-binding</keyword>
<dbReference type="NCBIfam" id="NF038339">
    <property type="entry name" value="FAAL_FadD32"/>
    <property type="match status" value="1"/>
</dbReference>
<evidence type="ECO:0000256" key="1">
    <source>
        <dbReference type="ARBA" id="ARBA00005189"/>
    </source>
</evidence>
<evidence type="ECO:0000313" key="10">
    <source>
        <dbReference type="EMBL" id="ORA70553.1"/>
    </source>
</evidence>
<evidence type="ECO:0000256" key="2">
    <source>
        <dbReference type="ARBA" id="ARBA00006432"/>
    </source>
</evidence>
<evidence type="ECO:0000256" key="8">
    <source>
        <dbReference type="ARBA" id="ARBA00084062"/>
    </source>
</evidence>
<evidence type="ECO:0000259" key="9">
    <source>
        <dbReference type="Pfam" id="PF00501"/>
    </source>
</evidence>
<evidence type="ECO:0000256" key="6">
    <source>
        <dbReference type="ARBA" id="ARBA00022840"/>
    </source>
</evidence>
<dbReference type="InterPro" id="IPR040097">
    <property type="entry name" value="FAAL/FAAC"/>
</dbReference>
<dbReference type="Gene3D" id="3.40.50.12780">
    <property type="entry name" value="N-terminal domain of ligase-like"/>
    <property type="match status" value="1"/>
</dbReference>
<sequence>MAYHNPFIVNGKIRFPDNTNLVRHVEKWAKVRGDKLAYRFIDFSTERDGVARDISWSDFGARNRAVGARLQQVTQPGDRVAILSPQNLDYLISFFGTLYSGRIAVPLFDPAEPGHVGRLHAVLDDCTPSTILTTTDAAEGVRKFIRARSAKERPRVIAVDAVPNEVAATWQEPEADENTIAYLQYTSGSTRTPTGVQITHLNLPTNVLQVLQGLEGKEGDRGLSWLPFFHDMGLITALLSPVIGHNFTFMTPAAFVRRPGRWIREMARKPEDDPECEVITVAPNFAFEHAAVRGVPKEGEPPLDLSNVKAILNGSEPVSPASMRKFYEAFAPYGLRETAIKPSYGLAEATLFVSTTPMDQAPTVIHVDRDELNNQRFVEVAADAPNAVPQVSAGVIGVDEWAAIVDPDTATELPDGQIGEIWLHGKNLGSGYWGREAETTETFKNILKSRISQSHAEGAADDGLWVRTGDYGTYFNGHLYIAGRIKDLVIIDGRNHYPQDLEYSAQEASRALRTGYVAAFSVPANQLPQAVFDNPHAGLKFDPEDTSEQLVVVAERAAGSHKLDYQPIADDIRAAIAVRHGVTVRDLLLVQAGTIPRTSSGKIGRRACRAAYLDGSLRSGVGSPTAFAAATD</sequence>
<dbReference type="AlphaFoldDB" id="A0A1X0DDT1"/>
<dbReference type="InterPro" id="IPR045851">
    <property type="entry name" value="AMP-bd_C_sf"/>
</dbReference>
<reference evidence="10 11" key="1">
    <citation type="submission" date="2017-02" db="EMBL/GenBank/DDBJ databases">
        <title>The new phylogeny of genus Mycobacterium.</title>
        <authorList>
            <person name="Tortoli E."/>
            <person name="Trovato A."/>
            <person name="Cirillo D.M."/>
        </authorList>
    </citation>
    <scope>NUCLEOTIDE SEQUENCE [LARGE SCALE GENOMIC DNA]</scope>
    <source>
        <strain evidence="10 11">DSM 44471</strain>
    </source>
</reference>
<feature type="domain" description="AMP-dependent synthetase/ligase" evidence="9">
    <location>
        <begin position="26"/>
        <end position="433"/>
    </location>
</feature>
<keyword evidence="7" id="KW-0443">Lipid metabolism</keyword>
<organism evidence="10 11">
    <name type="scientific">Mycobacterium heidelbergense</name>
    <dbReference type="NCBI Taxonomy" id="53376"/>
    <lineage>
        <taxon>Bacteria</taxon>
        <taxon>Bacillati</taxon>
        <taxon>Actinomycetota</taxon>
        <taxon>Actinomycetes</taxon>
        <taxon>Mycobacteriales</taxon>
        <taxon>Mycobacteriaceae</taxon>
        <taxon>Mycobacterium</taxon>
        <taxon>Mycobacterium simiae complex</taxon>
    </lineage>
</organism>
<keyword evidence="3 10" id="KW-0436">Ligase</keyword>
<gene>
    <name evidence="10" type="ORF">BST25_18850</name>
</gene>
<dbReference type="GO" id="GO:0070566">
    <property type="term" value="F:adenylyltransferase activity"/>
    <property type="evidence" value="ECO:0007669"/>
    <property type="project" value="UniProtKB-ARBA"/>
</dbReference>
<evidence type="ECO:0000313" key="11">
    <source>
        <dbReference type="Proteomes" id="UP000192566"/>
    </source>
</evidence>
<accession>A0A1X0DDT1</accession>
<name>A0A1X0DDT1_MYCHE</name>
<dbReference type="PANTHER" id="PTHR22754:SF32">
    <property type="entry name" value="DISCO-INTERACTING PROTEIN 2"/>
    <property type="match status" value="1"/>
</dbReference>
<keyword evidence="6" id="KW-0067">ATP-binding</keyword>
<dbReference type="PANTHER" id="PTHR22754">
    <property type="entry name" value="DISCO-INTERACTING PROTEIN 2 DIP2 -RELATED"/>
    <property type="match status" value="1"/>
</dbReference>
<dbReference type="EMBL" id="MVHR01000033">
    <property type="protein sequence ID" value="ORA70553.1"/>
    <property type="molecule type" value="Genomic_DNA"/>
</dbReference>
<dbReference type="CDD" id="cd05931">
    <property type="entry name" value="FAAL"/>
    <property type="match status" value="1"/>
</dbReference>